<feature type="compositionally biased region" description="Basic and acidic residues" evidence="1">
    <location>
        <begin position="1847"/>
        <end position="1856"/>
    </location>
</feature>
<dbReference type="Proteomes" id="UP001370490">
    <property type="component" value="Unassembled WGS sequence"/>
</dbReference>
<feature type="compositionally biased region" description="Polar residues" evidence="1">
    <location>
        <begin position="1568"/>
        <end position="1588"/>
    </location>
</feature>
<dbReference type="EMBL" id="JBAMMX010000027">
    <property type="protein sequence ID" value="KAK6913494.1"/>
    <property type="molecule type" value="Genomic_DNA"/>
</dbReference>
<dbReference type="PANTHER" id="PTHR46975:SF2">
    <property type="entry name" value="PROTEIN SWEETIE"/>
    <property type="match status" value="1"/>
</dbReference>
<dbReference type="PANTHER" id="PTHR46975">
    <property type="entry name" value="PROTEIN SWEETIE"/>
    <property type="match status" value="1"/>
</dbReference>
<comment type="caution">
    <text evidence="2">The sequence shown here is derived from an EMBL/GenBank/DDBJ whole genome shotgun (WGS) entry which is preliminary data.</text>
</comment>
<dbReference type="SUPFAM" id="SSF48371">
    <property type="entry name" value="ARM repeat"/>
    <property type="match status" value="1"/>
</dbReference>
<keyword evidence="3" id="KW-1185">Reference proteome</keyword>
<feature type="region of interest" description="Disordered" evidence="1">
    <location>
        <begin position="1812"/>
        <end position="1886"/>
    </location>
</feature>
<accession>A0AAN8UGB8</accession>
<dbReference type="InterPro" id="IPR046837">
    <property type="entry name" value="Laa1/Sip1/HEATR5-like_HEAT"/>
</dbReference>
<dbReference type="Pfam" id="PF20210">
    <property type="entry name" value="Laa1_Sip1_HTR5"/>
    <property type="match status" value="1"/>
</dbReference>
<feature type="compositionally biased region" description="Low complexity" evidence="1">
    <location>
        <begin position="1508"/>
        <end position="1530"/>
    </location>
</feature>
<dbReference type="InterPro" id="IPR016024">
    <property type="entry name" value="ARM-type_fold"/>
</dbReference>
<feature type="region of interest" description="Disordered" evidence="1">
    <location>
        <begin position="1505"/>
        <end position="1538"/>
    </location>
</feature>
<gene>
    <name evidence="2" type="ORF">RJ641_023095</name>
</gene>
<dbReference type="GO" id="GO:0005975">
    <property type="term" value="P:carbohydrate metabolic process"/>
    <property type="evidence" value="ECO:0007669"/>
    <property type="project" value="InterPro"/>
</dbReference>
<name>A0AAN8UGB8_9MAGN</name>
<dbReference type="InterPro" id="IPR044218">
    <property type="entry name" value="SWEETIE"/>
</dbReference>
<evidence type="ECO:0000313" key="2">
    <source>
        <dbReference type="EMBL" id="KAK6913494.1"/>
    </source>
</evidence>
<proteinExistence type="predicted"/>
<organism evidence="2 3">
    <name type="scientific">Dillenia turbinata</name>
    <dbReference type="NCBI Taxonomy" id="194707"/>
    <lineage>
        <taxon>Eukaryota</taxon>
        <taxon>Viridiplantae</taxon>
        <taxon>Streptophyta</taxon>
        <taxon>Embryophyta</taxon>
        <taxon>Tracheophyta</taxon>
        <taxon>Spermatophyta</taxon>
        <taxon>Magnoliopsida</taxon>
        <taxon>eudicotyledons</taxon>
        <taxon>Gunneridae</taxon>
        <taxon>Pentapetalae</taxon>
        <taxon>Dilleniales</taxon>
        <taxon>Dilleniaceae</taxon>
        <taxon>Dillenia</taxon>
    </lineage>
</organism>
<feature type="compositionally biased region" description="Basic and acidic residues" evidence="1">
    <location>
        <begin position="1637"/>
        <end position="1650"/>
    </location>
</feature>
<feature type="region of interest" description="Disordered" evidence="1">
    <location>
        <begin position="1722"/>
        <end position="1797"/>
    </location>
</feature>
<evidence type="ECO:0000256" key="1">
    <source>
        <dbReference type="SAM" id="MobiDB-lite"/>
    </source>
</evidence>
<feature type="compositionally biased region" description="Basic and acidic residues" evidence="1">
    <location>
        <begin position="1589"/>
        <end position="1617"/>
    </location>
</feature>
<protein>
    <submittedName>
        <fullName evidence="2">Laa1/Sip1/HEATR5-like, HEAT repeat region</fullName>
    </submittedName>
</protein>
<sequence>MAYQSLYDPMLYINDHTQIIQLCTTPFRDAAGFEESSCLRLLLDKRDASLGPWIPGRDLFEDELRAFQGGKDGLMPRVWANDFSRFPQPETISKTLVNQMLLCFGTMFASQDSGGMLSLLGIIEHCLRAGKKQSWHAFSVTNICVGLLAGLKSILAEGDICASQRRASCEGLGLLARLGNDTFTAKMTRSLLGDLTTTTDSFYAGSIALALGCIHRSKEKTEDGSTNFSVEEILPVGVLWLKNEGLLVVVMVMVIRKLEAPEEGRKGNDGKKGGIALSTLVPATVSSVSSLAKSSIASLQIWSVHGLLLTIEAAGLSFVSHVQGTLGLVLEILLSEENGQVHIQQGVGRLVNAIVAVIGPELSPGSIFFSRCKSVVAEISFWQETATLLERVRFTQQLVLFAPQAVSVHTHVQSLLPTLSSRQPTLRHLAVSTLRHLIEKDSDSIVDEQIEHHLFRMLDEETDSEYVKHHIIILVCLMYDFVDLLYYHAASFVPSAFVHSNYSDLIPSAASRGRDVIHPQETICLISLLSLESYGDIFLAFSCGIMLNVDSQKVCLIGINVLDILLEYIIHAVDDLTSPLPWKLIRIGNLVRTTILRLLYASCPSCPSHWISLFRTMVLSTSAIRDPSAASSSELDSLNNMDGEARLNFGEDDENMVSSSKGMGVLGYTFDASIINPQRGKHLRYRTRVFAAECLSHLPAAVGKDPAHFDLSLARRQPVNRQGSCDWLVLHVQELISLAYQISTLQFESMQPIGVRLLSTIIDKFEKAPDPELPGHILLEQYQAQLVSAVRIALDSSSGPDLLEAGLQLATKILTSGIISGDQVAVKRIYSLISRPLDDFKNLYYPSFAEWVSCKIKVRLLAAHASLKCFTYSFLRRHHVPAPDEYLALMPLFSKSSRILGKYWIHILKDYSYVCFRLHPKKSWKPFLDGVQSPLVSSKLQPCLEEAWPVILQALSLDAVPRFHEVNGSPASAENTQENDFISGYGMVELDANEFQFLWGFALLVLFQGQEKMQGNYIIPLDSAKSKFSKELPSEEINPLGLKSYEVVLPVFQFLSAKRFFSGQFLSMDVCKELLQVFAYSIHMEDSWNSLAISVMLQIVQNCPEEFLYVENFAYLTVELCLSYLLKISKRWPLLPLFIFLNLKHKECTPEIRDDNSSIILPDHAQLQDLISPLFTTAKILVKRLDPKKQLKVLLALLLVGFRCIKGASTDLSFSKVDYFFQSTVLLLKKHIEDKFKVNDDDILHWKTILVASLSAVARLTKEFIDGLHLLDNKRSNSRKLLLIKLTFSLEQLYSFAWLTHETVCLEENKCDPMFASTFKDCSKCFHEVLSDSDMQVQAIGLQVLKSTLQKEPNLEDNLFSMFFSGELIPDIFGLIQNNLKKLMARESVTITTECLRILVLMQTLSKETECQKRLINLLLEAVVLVFSATEDSLSQEVTDIRSTTLRLVSHLAQVPSSAVHFKDILLTMPVAHRQQLQGIIRASVTQDQSATQIKSTAPTLEIKLPVPTKVSSEKTSPPKSTTQHDGGSSSEEEEDDWDAFQSFPASTATDLVADTAAEDSVVAKNSLPFTNSEDNEFQQFSTSQYVNSERENTNEVSQEDSKQEVMSETVFSKDEIELLQDSRSNMSGGGPSANGRKGEDGVELQKENDLPSLTIQPVEDAEGSAGKNLAAGHEMLEGGLGNMSSQGIISGTPPLIESTDAEVLTQNAQSSLRTEVLEDDEAVENSEMFKPVEQAEVSPGASAMEGHEVSDENLGDFTSHETSSGKPPHKESNDTDPLVETPQSLKNTEVVEVIEDPKALIEKVLVMEDLEQAEESPNANAKNQRTAKEDPNETYGPPPGSNGDSRSSKGTDDSPHYGGAKVEPKTFIAGKNFDHDLSPEDSSCSPFSLRRNAGDYGRSSFRLANSS</sequence>
<reference evidence="2 3" key="1">
    <citation type="submission" date="2023-12" db="EMBL/GenBank/DDBJ databases">
        <title>A high-quality genome assembly for Dillenia turbinata (Dilleniales).</title>
        <authorList>
            <person name="Chanderbali A."/>
        </authorList>
    </citation>
    <scope>NUCLEOTIDE SEQUENCE [LARGE SCALE GENOMIC DNA]</scope>
    <source>
        <strain evidence="2">LSX21</strain>
        <tissue evidence="2">Leaf</tissue>
    </source>
</reference>
<feature type="region of interest" description="Disordered" evidence="1">
    <location>
        <begin position="1568"/>
        <end position="1671"/>
    </location>
</feature>
<evidence type="ECO:0000313" key="3">
    <source>
        <dbReference type="Proteomes" id="UP001370490"/>
    </source>
</evidence>
<feature type="compositionally biased region" description="Polar residues" evidence="1">
    <location>
        <begin position="1816"/>
        <end position="1825"/>
    </location>
</feature>